<name>A0ABY6P0Z5_9NOCA</name>
<keyword evidence="9 12" id="KW-0238">DNA-binding</keyword>
<dbReference type="Proteomes" id="UP001164965">
    <property type="component" value="Chromosome"/>
</dbReference>
<dbReference type="PANTHER" id="PTHR38839:SF5">
    <property type="entry name" value="TRANSCRIPTIONAL REGULATOR WHID"/>
    <property type="match status" value="1"/>
</dbReference>
<comment type="PTM">
    <text evidence="12">The Fe-S cluster can be nitrosylated by nitric oxide (NO).</text>
</comment>
<gene>
    <name evidence="12" type="primary">whiB</name>
    <name evidence="15" type="ORF">RHODO2019_01480</name>
</gene>
<evidence type="ECO:0000256" key="13">
    <source>
        <dbReference type="SAM" id="MobiDB-lite"/>
    </source>
</evidence>
<dbReference type="PROSITE" id="PS51674">
    <property type="entry name" value="4FE4S_WBL"/>
    <property type="match status" value="1"/>
</dbReference>
<dbReference type="RefSeq" id="WP_265383309.1">
    <property type="nucleotide sequence ID" value="NZ_CP110615.1"/>
</dbReference>
<protein>
    <recommendedName>
        <fullName evidence="12">Transcriptional regulator WhiB</fullName>
    </recommendedName>
</protein>
<keyword evidence="10 12" id="KW-1015">Disulfide bond</keyword>
<dbReference type="EMBL" id="CP110615">
    <property type="protein sequence ID" value="UZJ25203.1"/>
    <property type="molecule type" value="Genomic_DNA"/>
</dbReference>
<reference evidence="15" key="1">
    <citation type="submission" date="2022-10" db="EMBL/GenBank/DDBJ databases">
        <title>Rhodococcus sp.75.</title>
        <authorList>
            <person name="Sun M."/>
        </authorList>
    </citation>
    <scope>NUCLEOTIDE SEQUENCE</scope>
    <source>
        <strain evidence="15">75</strain>
    </source>
</reference>
<sequence>MADSSRQPGALIDNWTWQRDAACAGKDVNIFFHPEFERGASRARRVMQAQSICSACPVRQRCRDYAVETEEFYGTWGGVDELTRKDQLKATRRRRRDADHPELPRTA</sequence>
<feature type="binding site" evidence="12">
    <location>
        <position position="23"/>
    </location>
    <ligand>
        <name>[4Fe-4S] cluster</name>
        <dbReference type="ChEBI" id="CHEBI:49883"/>
    </ligand>
</feature>
<evidence type="ECO:0000256" key="12">
    <source>
        <dbReference type="HAMAP-Rule" id="MF_01479"/>
    </source>
</evidence>
<comment type="similarity">
    <text evidence="2 12">Belongs to the WhiB family.</text>
</comment>
<dbReference type="InterPro" id="IPR003482">
    <property type="entry name" value="Whib"/>
</dbReference>
<feature type="binding site" evidence="12">
    <location>
        <position position="53"/>
    </location>
    <ligand>
        <name>[4Fe-4S] cluster</name>
        <dbReference type="ChEBI" id="CHEBI:49883"/>
    </ligand>
</feature>
<comment type="function">
    <text evidence="12">Acts as a transcriptional regulator. Probably redox-responsive. The apo- but not holo-form probably binds DNA.</text>
</comment>
<dbReference type="HAMAP" id="MF_01479">
    <property type="entry name" value="WhiB"/>
    <property type="match status" value="1"/>
</dbReference>
<evidence type="ECO:0000256" key="3">
    <source>
        <dbReference type="ARBA" id="ARBA00022485"/>
    </source>
</evidence>
<evidence type="ECO:0000256" key="9">
    <source>
        <dbReference type="ARBA" id="ARBA00023125"/>
    </source>
</evidence>
<evidence type="ECO:0000256" key="2">
    <source>
        <dbReference type="ARBA" id="ARBA00006597"/>
    </source>
</evidence>
<evidence type="ECO:0000256" key="5">
    <source>
        <dbReference type="ARBA" id="ARBA00022723"/>
    </source>
</evidence>
<evidence type="ECO:0000256" key="1">
    <source>
        <dbReference type="ARBA" id="ARBA00004496"/>
    </source>
</evidence>
<comment type="PTM">
    <text evidence="12">Upon Fe-S cluster removal intramolecular disulfide bonds are formed.</text>
</comment>
<keyword evidence="6 12" id="KW-0408">Iron</keyword>
<proteinExistence type="inferred from homology"/>
<keyword evidence="4 12" id="KW-0963">Cytoplasm</keyword>
<evidence type="ECO:0000259" key="14">
    <source>
        <dbReference type="PROSITE" id="PS51674"/>
    </source>
</evidence>
<feature type="binding site" evidence="12">
    <location>
        <position position="56"/>
    </location>
    <ligand>
        <name>[4Fe-4S] cluster</name>
        <dbReference type="ChEBI" id="CHEBI:49883"/>
    </ligand>
</feature>
<evidence type="ECO:0000256" key="8">
    <source>
        <dbReference type="ARBA" id="ARBA00023015"/>
    </source>
</evidence>
<dbReference type="Pfam" id="PF02467">
    <property type="entry name" value="Whib"/>
    <property type="match status" value="1"/>
</dbReference>
<feature type="domain" description="4Fe-4S Wbl-type" evidence="14">
    <location>
        <begin position="22"/>
        <end position="86"/>
    </location>
</feature>
<keyword evidence="3 12" id="KW-0004">4Fe-4S</keyword>
<feature type="region of interest" description="Disordered" evidence="13">
    <location>
        <begin position="87"/>
        <end position="107"/>
    </location>
</feature>
<evidence type="ECO:0000313" key="15">
    <source>
        <dbReference type="EMBL" id="UZJ25203.1"/>
    </source>
</evidence>
<feature type="binding site" evidence="12">
    <location>
        <position position="62"/>
    </location>
    <ligand>
        <name>[4Fe-4S] cluster</name>
        <dbReference type="ChEBI" id="CHEBI:49883"/>
    </ligand>
</feature>
<dbReference type="PANTHER" id="PTHR38839">
    <property type="entry name" value="TRANSCRIPTIONAL REGULATOR WHID-RELATED"/>
    <property type="match status" value="1"/>
</dbReference>
<evidence type="ECO:0000256" key="7">
    <source>
        <dbReference type="ARBA" id="ARBA00023014"/>
    </source>
</evidence>
<keyword evidence="8 12" id="KW-0805">Transcription regulation</keyword>
<keyword evidence="11 12" id="KW-0804">Transcription</keyword>
<comment type="cofactor">
    <cofactor evidence="12">
        <name>[4Fe-4S] cluster</name>
        <dbReference type="ChEBI" id="CHEBI:49883"/>
    </cofactor>
    <text evidence="12">Binds 1 [4Fe-4S] cluster per subunit. Following nitrosylation of the [4Fe-4S] cluster binds 1 [4Fe-8(NO)] cluster per subunit.</text>
</comment>
<accession>A0ABY6P0Z5</accession>
<dbReference type="InterPro" id="IPR034768">
    <property type="entry name" value="4FE4S_WBL"/>
</dbReference>
<keyword evidence="7 12" id="KW-0411">Iron-sulfur</keyword>
<evidence type="ECO:0000256" key="10">
    <source>
        <dbReference type="ARBA" id="ARBA00023157"/>
    </source>
</evidence>
<evidence type="ECO:0000256" key="11">
    <source>
        <dbReference type="ARBA" id="ARBA00023163"/>
    </source>
</evidence>
<evidence type="ECO:0000313" key="16">
    <source>
        <dbReference type="Proteomes" id="UP001164965"/>
    </source>
</evidence>
<keyword evidence="16" id="KW-1185">Reference proteome</keyword>
<evidence type="ECO:0000256" key="6">
    <source>
        <dbReference type="ARBA" id="ARBA00023004"/>
    </source>
</evidence>
<organism evidence="15 16">
    <name type="scientific">Rhodococcus antarcticus</name>
    <dbReference type="NCBI Taxonomy" id="2987751"/>
    <lineage>
        <taxon>Bacteria</taxon>
        <taxon>Bacillati</taxon>
        <taxon>Actinomycetota</taxon>
        <taxon>Actinomycetes</taxon>
        <taxon>Mycobacteriales</taxon>
        <taxon>Nocardiaceae</taxon>
        <taxon>Rhodococcus</taxon>
    </lineage>
</organism>
<feature type="compositionally biased region" description="Basic and acidic residues" evidence="13">
    <location>
        <begin position="96"/>
        <end position="107"/>
    </location>
</feature>
<keyword evidence="5 12" id="KW-0479">Metal-binding</keyword>
<comment type="subcellular location">
    <subcellularLocation>
        <location evidence="1 12">Cytoplasm</location>
    </subcellularLocation>
</comment>
<evidence type="ECO:0000256" key="4">
    <source>
        <dbReference type="ARBA" id="ARBA00022490"/>
    </source>
</evidence>